<feature type="transmembrane region" description="Helical" evidence="1">
    <location>
        <begin position="431"/>
        <end position="453"/>
    </location>
</feature>
<evidence type="ECO:0000313" key="2">
    <source>
        <dbReference type="EMBL" id="CAH9076306.1"/>
    </source>
</evidence>
<dbReference type="EMBL" id="CAMAPF010001267">
    <property type="protein sequence ID" value="CAH9148833.1"/>
    <property type="molecule type" value="Genomic_DNA"/>
</dbReference>
<dbReference type="GO" id="GO:0016020">
    <property type="term" value="C:membrane"/>
    <property type="evidence" value="ECO:0007669"/>
    <property type="project" value="InterPro"/>
</dbReference>
<feature type="transmembrane region" description="Helical" evidence="1">
    <location>
        <begin position="335"/>
        <end position="354"/>
    </location>
</feature>
<feature type="transmembrane region" description="Helical" evidence="1">
    <location>
        <begin position="534"/>
        <end position="562"/>
    </location>
</feature>
<organism evidence="4 5">
    <name type="scientific">Cuscuta epithymum</name>
    <dbReference type="NCBI Taxonomy" id="186058"/>
    <lineage>
        <taxon>Eukaryota</taxon>
        <taxon>Viridiplantae</taxon>
        <taxon>Streptophyta</taxon>
        <taxon>Embryophyta</taxon>
        <taxon>Tracheophyta</taxon>
        <taxon>Spermatophyta</taxon>
        <taxon>Magnoliopsida</taxon>
        <taxon>eudicotyledons</taxon>
        <taxon>Gunneridae</taxon>
        <taxon>Pentapetalae</taxon>
        <taxon>asterids</taxon>
        <taxon>lamiids</taxon>
        <taxon>Solanales</taxon>
        <taxon>Convolvulaceae</taxon>
        <taxon>Cuscuteae</taxon>
        <taxon>Cuscuta</taxon>
        <taxon>Cuscuta subgen. Cuscuta</taxon>
    </lineage>
</organism>
<keyword evidence="5" id="KW-1185">Reference proteome</keyword>
<evidence type="ECO:0000313" key="5">
    <source>
        <dbReference type="Proteomes" id="UP001152523"/>
    </source>
</evidence>
<keyword evidence="1" id="KW-0812">Transmembrane</keyword>
<sequence>MEAPKKCRLWWPDRLSSTSELSSHPFHFLFGWFVSSPGASLDIVVAFSCSEGTLNYAQSYLDIQGILHEINDNLPMLPQDDCKVSLFGCYVADGGDHHSIKVGTETACPGTYRSGKNSRTAEINWIQLTSDHSVVHGRDIAPIPKLKFLKWRGVAITQLDVHVIVYETPQFRNHHYSLRYCPAEHVTSSIKKPMWVQNLYQKRSHIELNIVIQTINTASAAKVRFESHFPAKRSSTPFHVFSMFTNFCWLLFATTLALLSTFLFSVLQSFLTAWSYVSRWSFVHTILGILFGKTCKNLEARCPQLLFWPVFLQGSSVRCQSSVEYAEMAALRRHFVWSSLFVDLLLGNVLGILLSSQAEAVCSFILSLADGITNHVLRTGCVWLMGNPAGFKLNAELAGVLGMVSLNVVQIWSTVWSFINSFLPYLLKTIAVCGCIFGLTTASALTIDIISLATVHLSALHWLLSLLYSRQIQFISTLWRFFRGRKWNPLRQRLDSCGYTVEQHVIGSLLFTPLFLLLPTVTAFYIFFTIINASLGLICIVIDLGILVIHVTPYTKVALWLLRKKRFPSGIWFEIAALQCDVTTSSHIGSSDETINLVASRNCYRSSGVVLFLRGNYLSLREVVWPHYSCVSSAVSRSSMASSAYGVLTGKRISYTLGTSGLPRKLPWMVVPYKVYWHLCCDAILSCRKD</sequence>
<dbReference type="Proteomes" id="UP001152523">
    <property type="component" value="Unassembled WGS sequence"/>
</dbReference>
<dbReference type="Pfam" id="PF05024">
    <property type="entry name" value="Gpi1"/>
    <property type="match status" value="1"/>
</dbReference>
<feature type="transmembrane region" description="Helical" evidence="1">
    <location>
        <begin position="503"/>
        <end position="528"/>
    </location>
</feature>
<keyword evidence="1" id="KW-1133">Transmembrane helix</keyword>
<evidence type="ECO:0000256" key="1">
    <source>
        <dbReference type="SAM" id="Phobius"/>
    </source>
</evidence>
<evidence type="ECO:0000313" key="4">
    <source>
        <dbReference type="EMBL" id="CAH9148833.1"/>
    </source>
</evidence>
<name>A0AAV0GM07_9ASTE</name>
<feature type="transmembrane region" description="Helical" evidence="1">
    <location>
        <begin position="273"/>
        <end position="291"/>
    </location>
</feature>
<feature type="transmembrane region" description="Helical" evidence="1">
    <location>
        <begin position="397"/>
        <end position="419"/>
    </location>
</feature>
<feature type="transmembrane region" description="Helical" evidence="1">
    <location>
        <begin position="247"/>
        <end position="267"/>
    </location>
</feature>
<dbReference type="PANTHER" id="PTHR47555">
    <property type="entry name" value="N-ACETYLGLUCOSAMINYL TRANSFERASE COMPONENT FAMILY PROTEIN / GPI1 FAMILY PROTEIN"/>
    <property type="match status" value="1"/>
</dbReference>
<dbReference type="EMBL" id="CAMAPF010000030">
    <property type="protein sequence ID" value="CAH9076306.1"/>
    <property type="molecule type" value="Genomic_DNA"/>
</dbReference>
<dbReference type="AlphaFoldDB" id="A0AAV0GM07"/>
<dbReference type="GO" id="GO:0006506">
    <property type="term" value="P:GPI anchor biosynthetic process"/>
    <property type="evidence" value="ECO:0007669"/>
    <property type="project" value="InterPro"/>
</dbReference>
<protein>
    <submittedName>
        <fullName evidence="4">Uncharacterized protein</fullName>
    </submittedName>
</protein>
<comment type="caution">
    <text evidence="4">The sequence shown here is derived from an EMBL/GenBank/DDBJ whole genome shotgun (WGS) entry which is preliminary data.</text>
</comment>
<dbReference type="EMBL" id="CAMAPF010001084">
    <property type="protein sequence ID" value="CAH9145685.1"/>
    <property type="molecule type" value="Genomic_DNA"/>
</dbReference>
<gene>
    <name evidence="3" type="ORF">CEPIT_LOCUS42405</name>
    <name evidence="4" type="ORF">CEPIT_LOCUS44813</name>
    <name evidence="2" type="ORF">CEPIT_LOCUS5839</name>
</gene>
<evidence type="ECO:0000313" key="3">
    <source>
        <dbReference type="EMBL" id="CAH9145685.1"/>
    </source>
</evidence>
<keyword evidence="1" id="KW-0472">Membrane</keyword>
<dbReference type="InterPro" id="IPR007720">
    <property type="entry name" value="PigQ/GPI1"/>
</dbReference>
<reference evidence="4" key="1">
    <citation type="submission" date="2022-07" db="EMBL/GenBank/DDBJ databases">
        <authorList>
            <person name="Macas J."/>
            <person name="Novak P."/>
            <person name="Neumann P."/>
        </authorList>
    </citation>
    <scope>NUCLEOTIDE SEQUENCE</scope>
</reference>
<dbReference type="PANTHER" id="PTHR47555:SF2">
    <property type="entry name" value="N-ACETYLGLUCOSAMINYL TRANSFERASE COMPONENT FAMILY PROTEIN _ GPI1 FAMILY PROTEIN"/>
    <property type="match status" value="1"/>
</dbReference>
<accession>A0AAV0GM07</accession>
<proteinExistence type="predicted"/>